<dbReference type="EMBL" id="AMZH03025118">
    <property type="protein sequence ID" value="RRT35399.1"/>
    <property type="molecule type" value="Genomic_DNA"/>
</dbReference>
<proteinExistence type="predicted"/>
<feature type="region of interest" description="Disordered" evidence="1">
    <location>
        <begin position="54"/>
        <end position="80"/>
    </location>
</feature>
<feature type="compositionally biased region" description="Polar residues" evidence="1">
    <location>
        <begin position="54"/>
        <end position="68"/>
    </location>
</feature>
<reference evidence="2 3" key="1">
    <citation type="journal article" date="2014" name="Agronomy (Basel)">
        <title>A Draft Genome Sequence for Ensete ventricosum, the Drought-Tolerant Tree Against Hunger.</title>
        <authorList>
            <person name="Harrison J."/>
            <person name="Moore K.A."/>
            <person name="Paszkiewicz K."/>
            <person name="Jones T."/>
            <person name="Grant M."/>
            <person name="Ambacheew D."/>
            <person name="Muzemil S."/>
            <person name="Studholme D.J."/>
        </authorList>
    </citation>
    <scope>NUCLEOTIDE SEQUENCE [LARGE SCALE GENOMIC DNA]</scope>
</reference>
<gene>
    <name evidence="2" type="ORF">B296_00043746</name>
</gene>
<evidence type="ECO:0000313" key="2">
    <source>
        <dbReference type="EMBL" id="RRT35399.1"/>
    </source>
</evidence>
<name>A0A426X7F7_ENSVE</name>
<evidence type="ECO:0000313" key="3">
    <source>
        <dbReference type="Proteomes" id="UP000287651"/>
    </source>
</evidence>
<sequence length="225" mass="24887">MNDRRHPSFDPLTTPSSIDCFLLLSNDSSSPPFSTQPFRSTYRLLFPFLSSQQPLSAKPQSSVDSSSAKPRPLFPNKNRALLPHPSPASFSFEDPKIRVPFYTSVHVTGLAVLSLNLASTCHCHRWRRRHYQPQRCLPSAHRSLAGDQVREDHSQKSHSITFIVDLAASLPRAAALAATTQLPLLFGADSPLHLCPQPPSSPTPLVCGHSRSPHWRTSLADNNIN</sequence>
<dbReference type="Proteomes" id="UP000287651">
    <property type="component" value="Unassembled WGS sequence"/>
</dbReference>
<evidence type="ECO:0000256" key="1">
    <source>
        <dbReference type="SAM" id="MobiDB-lite"/>
    </source>
</evidence>
<comment type="caution">
    <text evidence="2">The sequence shown here is derived from an EMBL/GenBank/DDBJ whole genome shotgun (WGS) entry which is preliminary data.</text>
</comment>
<protein>
    <submittedName>
        <fullName evidence="2">Uncharacterized protein</fullName>
    </submittedName>
</protein>
<dbReference type="AlphaFoldDB" id="A0A426X7F7"/>
<accession>A0A426X7F7</accession>
<organism evidence="2 3">
    <name type="scientific">Ensete ventricosum</name>
    <name type="common">Abyssinian banana</name>
    <name type="synonym">Musa ensete</name>
    <dbReference type="NCBI Taxonomy" id="4639"/>
    <lineage>
        <taxon>Eukaryota</taxon>
        <taxon>Viridiplantae</taxon>
        <taxon>Streptophyta</taxon>
        <taxon>Embryophyta</taxon>
        <taxon>Tracheophyta</taxon>
        <taxon>Spermatophyta</taxon>
        <taxon>Magnoliopsida</taxon>
        <taxon>Liliopsida</taxon>
        <taxon>Zingiberales</taxon>
        <taxon>Musaceae</taxon>
        <taxon>Ensete</taxon>
    </lineage>
</organism>